<feature type="compositionally biased region" description="Polar residues" evidence="1">
    <location>
        <begin position="253"/>
        <end position="267"/>
    </location>
</feature>
<feature type="compositionally biased region" description="Polar residues" evidence="1">
    <location>
        <begin position="105"/>
        <end position="116"/>
    </location>
</feature>
<dbReference type="SUPFAM" id="SSF54928">
    <property type="entry name" value="RNA-binding domain, RBD"/>
    <property type="match status" value="1"/>
</dbReference>
<gene>
    <name evidence="2" type="ORF">BJ878DRAFT_272938</name>
</gene>
<evidence type="ECO:0008006" key="4">
    <source>
        <dbReference type="Google" id="ProtNLM"/>
    </source>
</evidence>
<feature type="compositionally biased region" description="Basic and acidic residues" evidence="1">
    <location>
        <begin position="285"/>
        <end position="309"/>
    </location>
</feature>
<dbReference type="AlphaFoldDB" id="A0A9P8CH81"/>
<name>A0A9P8CH81_9HELO</name>
<organism evidence="2 3">
    <name type="scientific">Calycina marina</name>
    <dbReference type="NCBI Taxonomy" id="1763456"/>
    <lineage>
        <taxon>Eukaryota</taxon>
        <taxon>Fungi</taxon>
        <taxon>Dikarya</taxon>
        <taxon>Ascomycota</taxon>
        <taxon>Pezizomycotina</taxon>
        <taxon>Leotiomycetes</taxon>
        <taxon>Helotiales</taxon>
        <taxon>Pezizellaceae</taxon>
        <taxon>Calycina</taxon>
    </lineage>
</organism>
<accession>A0A9P8CH81</accession>
<dbReference type="EMBL" id="MU253798">
    <property type="protein sequence ID" value="KAG9246627.1"/>
    <property type="molecule type" value="Genomic_DNA"/>
</dbReference>
<reference evidence="2" key="1">
    <citation type="journal article" date="2021" name="IMA Fungus">
        <title>Genomic characterization of three marine fungi, including Emericellopsis atlantica sp. nov. with signatures of a generalist lifestyle and marine biomass degradation.</title>
        <authorList>
            <person name="Hagestad O.C."/>
            <person name="Hou L."/>
            <person name="Andersen J.H."/>
            <person name="Hansen E.H."/>
            <person name="Altermark B."/>
            <person name="Li C."/>
            <person name="Kuhnert E."/>
            <person name="Cox R.J."/>
            <person name="Crous P.W."/>
            <person name="Spatafora J.W."/>
            <person name="Lail K."/>
            <person name="Amirebrahimi M."/>
            <person name="Lipzen A."/>
            <person name="Pangilinan J."/>
            <person name="Andreopoulos W."/>
            <person name="Hayes R.D."/>
            <person name="Ng V."/>
            <person name="Grigoriev I.V."/>
            <person name="Jackson S.A."/>
            <person name="Sutton T.D.S."/>
            <person name="Dobson A.D.W."/>
            <person name="Rama T."/>
        </authorList>
    </citation>
    <scope>NUCLEOTIDE SEQUENCE</scope>
    <source>
        <strain evidence="2">TRa3180A</strain>
    </source>
</reference>
<proteinExistence type="predicted"/>
<feature type="region of interest" description="Disordered" evidence="1">
    <location>
        <begin position="34"/>
        <end position="116"/>
    </location>
</feature>
<evidence type="ECO:0000256" key="1">
    <source>
        <dbReference type="SAM" id="MobiDB-lite"/>
    </source>
</evidence>
<protein>
    <recommendedName>
        <fullName evidence="4">RRM domain-containing protein</fullName>
    </recommendedName>
</protein>
<feature type="region of interest" description="Disordered" evidence="1">
    <location>
        <begin position="283"/>
        <end position="328"/>
    </location>
</feature>
<comment type="caution">
    <text evidence="2">The sequence shown here is derived from an EMBL/GenBank/DDBJ whole genome shotgun (WGS) entry which is preliminary data.</text>
</comment>
<dbReference type="OrthoDB" id="5374349at2759"/>
<evidence type="ECO:0000313" key="3">
    <source>
        <dbReference type="Proteomes" id="UP000887226"/>
    </source>
</evidence>
<evidence type="ECO:0000313" key="2">
    <source>
        <dbReference type="EMBL" id="KAG9246627.1"/>
    </source>
</evidence>
<dbReference type="GO" id="GO:0003676">
    <property type="term" value="F:nucleic acid binding"/>
    <property type="evidence" value="ECO:0007669"/>
    <property type="project" value="InterPro"/>
</dbReference>
<dbReference type="Proteomes" id="UP000887226">
    <property type="component" value="Unassembled WGS sequence"/>
</dbReference>
<dbReference type="InterPro" id="IPR035979">
    <property type="entry name" value="RBD_domain_sf"/>
</dbReference>
<keyword evidence="3" id="KW-1185">Reference proteome</keyword>
<feature type="region of interest" description="Disordered" evidence="1">
    <location>
        <begin position="240"/>
        <end position="270"/>
    </location>
</feature>
<sequence>MPPENEKLKLQNHFNAMINKDRERKKAQDLAQQIFGSKGRRSSAPGVANRKPGTGPSLASRIGNGISKQRNSAISVGPQGKSGRLQAGRPVGGNVDADWTHDLHSQNNPSSLPRQNNRFRPYLANHLHSALHNSASSPALNSQFNVVAPTKPSISIRGLAGPYTVLAKNFAVGTTAADIESAMTPVGGVATECRVIAERPVVIAEITFETKEGADNIVDTHTQADGNILHVYHKVGGLVSRTPTAPPAAPTGPRSNGTSQNFNNSTGRYRDYESRAEIIDGSYGFDDRIDEHNRDGNSGKPDLYSDRLVNKRGQGHSQDRGRGSGRGY</sequence>